<keyword evidence="3" id="KW-0731">Sigma factor</keyword>
<dbReference type="PANTHER" id="PTHR43133:SF63">
    <property type="entry name" value="RNA POLYMERASE SIGMA FACTOR FECI-RELATED"/>
    <property type="match status" value="1"/>
</dbReference>
<dbReference type="InterPro" id="IPR036388">
    <property type="entry name" value="WH-like_DNA-bd_sf"/>
</dbReference>
<dbReference type="InterPro" id="IPR007627">
    <property type="entry name" value="RNA_pol_sigma70_r2"/>
</dbReference>
<dbReference type="Pfam" id="PF04542">
    <property type="entry name" value="Sigma70_r2"/>
    <property type="match status" value="1"/>
</dbReference>
<organism evidence="8 9">
    <name type="scientific">Brucella pecoris</name>
    <dbReference type="NCBI Taxonomy" id="867683"/>
    <lineage>
        <taxon>Bacteria</taxon>
        <taxon>Pseudomonadati</taxon>
        <taxon>Pseudomonadota</taxon>
        <taxon>Alphaproteobacteria</taxon>
        <taxon>Hyphomicrobiales</taxon>
        <taxon>Brucellaceae</taxon>
        <taxon>Brucella/Ochrobactrum group</taxon>
        <taxon>Brucella</taxon>
    </lineage>
</organism>
<dbReference type="InterPro" id="IPR014284">
    <property type="entry name" value="RNA_pol_sigma-70_dom"/>
</dbReference>
<proteinExistence type="inferred from homology"/>
<evidence type="ECO:0000259" key="5">
    <source>
        <dbReference type="Pfam" id="PF04542"/>
    </source>
</evidence>
<accession>A0A5C5CT59</accession>
<keyword evidence="2" id="KW-0805">Transcription regulation</keyword>
<dbReference type="Proteomes" id="UP000553980">
    <property type="component" value="Unassembled WGS sequence"/>
</dbReference>
<dbReference type="AlphaFoldDB" id="A0A5C5CT59"/>
<dbReference type="RefSeq" id="WP_140019739.1">
    <property type="nucleotide sequence ID" value="NZ_JACIEX010000002.1"/>
</dbReference>
<feature type="domain" description="RNA polymerase sigma-70 region 2" evidence="5">
    <location>
        <begin position="11"/>
        <end position="78"/>
    </location>
</feature>
<dbReference type="GO" id="GO:0003677">
    <property type="term" value="F:DNA binding"/>
    <property type="evidence" value="ECO:0007669"/>
    <property type="project" value="InterPro"/>
</dbReference>
<dbReference type="PANTHER" id="PTHR43133">
    <property type="entry name" value="RNA POLYMERASE ECF-TYPE SIGMA FACTO"/>
    <property type="match status" value="1"/>
</dbReference>
<dbReference type="CDD" id="cd06171">
    <property type="entry name" value="Sigma70_r4"/>
    <property type="match status" value="1"/>
</dbReference>
<evidence type="ECO:0000313" key="8">
    <source>
        <dbReference type="EMBL" id="TNV14619.1"/>
    </source>
</evidence>
<comment type="caution">
    <text evidence="8">The sequence shown here is derived from an EMBL/GenBank/DDBJ whole genome shotgun (WGS) entry which is preliminary data.</text>
</comment>
<dbReference type="Gene3D" id="1.10.1740.10">
    <property type="match status" value="1"/>
</dbReference>
<dbReference type="InterPro" id="IPR013325">
    <property type="entry name" value="RNA_pol_sigma_r2"/>
</dbReference>
<evidence type="ECO:0000259" key="6">
    <source>
        <dbReference type="Pfam" id="PF08281"/>
    </source>
</evidence>
<dbReference type="SUPFAM" id="SSF88659">
    <property type="entry name" value="Sigma3 and sigma4 domains of RNA polymerase sigma factors"/>
    <property type="match status" value="1"/>
</dbReference>
<dbReference type="Pfam" id="PF08281">
    <property type="entry name" value="Sigma70_r4_2"/>
    <property type="match status" value="1"/>
</dbReference>
<feature type="domain" description="RNA polymerase sigma factor 70 region 4 type 2" evidence="6">
    <location>
        <begin position="109"/>
        <end position="161"/>
    </location>
</feature>
<evidence type="ECO:0000256" key="1">
    <source>
        <dbReference type="ARBA" id="ARBA00010641"/>
    </source>
</evidence>
<evidence type="ECO:0000256" key="4">
    <source>
        <dbReference type="ARBA" id="ARBA00023163"/>
    </source>
</evidence>
<dbReference type="GO" id="GO:0016987">
    <property type="term" value="F:sigma factor activity"/>
    <property type="evidence" value="ECO:0007669"/>
    <property type="project" value="UniProtKB-KW"/>
</dbReference>
<evidence type="ECO:0000256" key="2">
    <source>
        <dbReference type="ARBA" id="ARBA00023015"/>
    </source>
</evidence>
<dbReference type="Gene3D" id="1.10.10.10">
    <property type="entry name" value="Winged helix-like DNA-binding domain superfamily/Winged helix DNA-binding domain"/>
    <property type="match status" value="1"/>
</dbReference>
<dbReference type="EMBL" id="JACIEX010000002">
    <property type="protein sequence ID" value="MBB4092810.1"/>
    <property type="molecule type" value="Genomic_DNA"/>
</dbReference>
<evidence type="ECO:0000313" key="10">
    <source>
        <dbReference type="Proteomes" id="UP000553980"/>
    </source>
</evidence>
<dbReference type="NCBIfam" id="TIGR02937">
    <property type="entry name" value="sigma70-ECF"/>
    <property type="match status" value="1"/>
</dbReference>
<dbReference type="InterPro" id="IPR039425">
    <property type="entry name" value="RNA_pol_sigma-70-like"/>
</dbReference>
<dbReference type="SUPFAM" id="SSF88946">
    <property type="entry name" value="Sigma2 domain of RNA polymerase sigma factors"/>
    <property type="match status" value="1"/>
</dbReference>
<evidence type="ECO:0000256" key="3">
    <source>
        <dbReference type="ARBA" id="ARBA00023082"/>
    </source>
</evidence>
<gene>
    <name evidence="8" type="ORF">FIB18_05205</name>
    <name evidence="7" type="ORF">GGQ79_001295</name>
</gene>
<evidence type="ECO:0000313" key="9">
    <source>
        <dbReference type="Proteomes" id="UP000313390"/>
    </source>
</evidence>
<dbReference type="InterPro" id="IPR013249">
    <property type="entry name" value="RNA_pol_sigma70_r4_t2"/>
</dbReference>
<reference evidence="7 10" key="3">
    <citation type="submission" date="2020-08" db="EMBL/GenBank/DDBJ databases">
        <title>Genomic Encyclopedia of Type Strains, Phase IV (KMG-IV): sequencing the most valuable type-strain genomes for metagenomic binning, comparative biology and taxonomic classification.</title>
        <authorList>
            <person name="Goeker M."/>
        </authorList>
    </citation>
    <scope>NUCLEOTIDE SEQUENCE [LARGE SCALE GENOMIC DNA]</scope>
    <source>
        <strain evidence="7 10">DSM 23868</strain>
    </source>
</reference>
<evidence type="ECO:0000313" key="7">
    <source>
        <dbReference type="EMBL" id="MBB4092810.1"/>
    </source>
</evidence>
<keyword evidence="4" id="KW-0804">Transcription</keyword>
<dbReference type="EMBL" id="VEWK01000002">
    <property type="protein sequence ID" value="TNV14619.1"/>
    <property type="molecule type" value="Genomic_DNA"/>
</dbReference>
<name>A0A5C5CT59_9HYPH</name>
<dbReference type="InterPro" id="IPR013324">
    <property type="entry name" value="RNA_pol_sigma_r3/r4-like"/>
</dbReference>
<sequence>MNSRLWDLTELYESERSSLRAFVRRIVGNSATAEDVVQQAFLNLLARPDDGTQAPGPAYVKRAARNLALNHLRDTRRRGDVEVQDDAPERFADSRPSPEMTALYRSELRRLLQAIALLPPRRREAFVLNRIEGLTYDEIAQRMGISRNTVITQIVAALAELDRRLAE</sequence>
<reference evidence="8" key="2">
    <citation type="submission" date="2019-06" db="EMBL/GenBank/DDBJ databases">
        <authorList>
            <person name="Hu M."/>
        </authorList>
    </citation>
    <scope>NUCLEOTIDE SEQUENCE</scope>
    <source>
        <strain evidence="8">08RB2639</strain>
    </source>
</reference>
<dbReference type="OrthoDB" id="9794372at2"/>
<comment type="similarity">
    <text evidence="1">Belongs to the sigma-70 factor family. ECF subfamily.</text>
</comment>
<keyword evidence="10" id="KW-1185">Reference proteome</keyword>
<dbReference type="Proteomes" id="UP000313390">
    <property type="component" value="Unassembled WGS sequence"/>
</dbReference>
<dbReference type="GO" id="GO:0006352">
    <property type="term" value="P:DNA-templated transcription initiation"/>
    <property type="evidence" value="ECO:0007669"/>
    <property type="project" value="InterPro"/>
</dbReference>
<protein>
    <submittedName>
        <fullName evidence="7">RNA polymerase sigma-70 factor (ECF subfamily)</fullName>
    </submittedName>
    <submittedName>
        <fullName evidence="8">Sigma-70 family RNA polymerase sigma factor</fullName>
    </submittedName>
</protein>
<reference evidence="8 9" key="1">
    <citation type="journal article" date="2011" name="Int. J. Syst. Evol. Microbiol.">
        <title>Ochrobactrum pecoris sp. nov., isolated from farm animals.</title>
        <authorList>
            <person name="Kampfer P."/>
            <person name="Huber B."/>
            <person name="Busse H.J."/>
            <person name="Scholz H.C."/>
            <person name="Tomaso H."/>
            <person name="Hotzel H."/>
            <person name="Melzer F."/>
        </authorList>
    </citation>
    <scope>NUCLEOTIDE SEQUENCE [LARGE SCALE GENOMIC DNA]</scope>
    <source>
        <strain evidence="8 9">08RB2639</strain>
    </source>
</reference>